<dbReference type="GO" id="GO:0004674">
    <property type="term" value="F:protein serine/threonine kinase activity"/>
    <property type="evidence" value="ECO:0007669"/>
    <property type="project" value="TreeGrafter"/>
</dbReference>
<dbReference type="InterPro" id="IPR017508">
    <property type="entry name" value="HipA_N1"/>
</dbReference>
<evidence type="ECO:0000256" key="2">
    <source>
        <dbReference type="ARBA" id="ARBA00022679"/>
    </source>
</evidence>
<dbReference type="EMBL" id="ACEQ02000057">
    <property type="protein sequence ID" value="EEZ74351.1"/>
    <property type="molecule type" value="Genomic_DNA"/>
</dbReference>
<feature type="domain" description="HipA N-terminal subdomain 1" evidence="5">
    <location>
        <begin position="26"/>
        <end position="121"/>
    </location>
</feature>
<dbReference type="Pfam" id="PF13657">
    <property type="entry name" value="Couple_hipA"/>
    <property type="match status" value="1"/>
</dbReference>
<dbReference type="PANTHER" id="PTHR37419">
    <property type="entry name" value="SERINE/THREONINE-PROTEIN KINASE TOXIN HIPA"/>
    <property type="match status" value="1"/>
</dbReference>
<evidence type="ECO:0000256" key="1">
    <source>
        <dbReference type="ARBA" id="ARBA00010164"/>
    </source>
</evidence>
<evidence type="ECO:0000313" key="6">
    <source>
        <dbReference type="EMBL" id="EEZ74351.1"/>
    </source>
</evidence>
<gene>
    <name evidence="6" type="ORF">NEILACOT_05632</name>
</gene>
<evidence type="ECO:0000259" key="4">
    <source>
        <dbReference type="Pfam" id="PF07804"/>
    </source>
</evidence>
<name>D0WDJ5_NEILA</name>
<evidence type="ECO:0000313" key="7">
    <source>
        <dbReference type="Proteomes" id="UP000003843"/>
    </source>
</evidence>
<accession>D0WDJ5</accession>
<comment type="similarity">
    <text evidence="1">Belongs to the HipA Ser/Thr kinase family.</text>
</comment>
<sequence>MKELLMMKSILAVFGNRMRKPRITHLDVWANDERIGTLEKGAMYRFTYDNSNSSLLGLHHQDRSKVYISNNMPHIFVQYFPEGFLAAHITSKYAFHDAPFEDNEMLRLAILGREALGRIHVRCNDSLFNEWIDGLEMKNPRILTERDLLGINARQVFQQYMAEIFHHGRFVSVSGIQQKMSLDAISRNTKQTDSYIAKGFDPSEYPCLAANEFLCMQTIKQAGIPVAQTSLSEDSSVLLVRRFDVGEQGYFLGMEDFTSLRQYSVEDKYKGSYAAIAQIIRQISGRPDEDLIHFFNQLAASCILKNGDAYLKNFSVLYHDEYDVRLAPAYDVLDTSIYGVGTQGTFDAYDDMLALNLTDLGKKTYPSKNTLLDFAEKYCDLGREDASFMIDTIVQAKEQVLVKYSDVLRDNGWLAQQWHFIPDENEEGLPFTFR</sequence>
<feature type="domain" description="HipA-like C-terminal" evidence="4">
    <location>
        <begin position="172"/>
        <end position="398"/>
    </location>
</feature>
<dbReference type="GO" id="GO:0005829">
    <property type="term" value="C:cytosol"/>
    <property type="evidence" value="ECO:0007669"/>
    <property type="project" value="TreeGrafter"/>
</dbReference>
<keyword evidence="2" id="KW-0808">Transferase</keyword>
<dbReference type="Pfam" id="PF07804">
    <property type="entry name" value="HipA_C"/>
    <property type="match status" value="1"/>
</dbReference>
<dbReference type="InterPro" id="IPR012893">
    <property type="entry name" value="HipA-like_C"/>
</dbReference>
<organism evidence="6 7">
    <name type="scientific">Neisseria lactamica ATCC 23970</name>
    <dbReference type="NCBI Taxonomy" id="546265"/>
    <lineage>
        <taxon>Bacteria</taxon>
        <taxon>Pseudomonadati</taxon>
        <taxon>Pseudomonadota</taxon>
        <taxon>Betaproteobacteria</taxon>
        <taxon>Neisseriales</taxon>
        <taxon>Neisseriaceae</taxon>
        <taxon>Neisseria</taxon>
    </lineage>
</organism>
<comment type="caution">
    <text evidence="6">The sequence shown here is derived from an EMBL/GenBank/DDBJ whole genome shotgun (WGS) entry which is preliminary data.</text>
</comment>
<reference evidence="6 7" key="1">
    <citation type="submission" date="2009-10" db="EMBL/GenBank/DDBJ databases">
        <authorList>
            <person name="Weinstock G."/>
            <person name="Sodergren E."/>
            <person name="Clifton S."/>
            <person name="Fulton L."/>
            <person name="Fulton B."/>
            <person name="Courtney L."/>
            <person name="Fronick C."/>
            <person name="Harrison M."/>
            <person name="Strong C."/>
            <person name="Farmer C."/>
            <person name="Delahaunty K."/>
            <person name="Markovic C."/>
            <person name="Hall O."/>
            <person name="Minx P."/>
            <person name="Tomlinson C."/>
            <person name="Mitreva M."/>
            <person name="Nelson J."/>
            <person name="Hou S."/>
            <person name="Wollam A."/>
            <person name="Pepin K.H."/>
            <person name="Johnson M."/>
            <person name="Bhonagiri V."/>
            <person name="Nash W.E."/>
            <person name="Warren W."/>
            <person name="Chinwalla A."/>
            <person name="Mardis E.R."/>
            <person name="Wilson R.K."/>
        </authorList>
    </citation>
    <scope>NUCLEOTIDE SEQUENCE [LARGE SCALE GENOMIC DNA]</scope>
    <source>
        <strain evidence="6 7">ATCC 23970</strain>
    </source>
</reference>
<protein>
    <submittedName>
        <fullName evidence="6">Putative toxin-antitoxin system, toxin component, HipA family</fullName>
    </submittedName>
</protein>
<dbReference type="InterPro" id="IPR052028">
    <property type="entry name" value="HipA_Ser/Thr_kinase"/>
</dbReference>
<dbReference type="Gene3D" id="1.10.1070.20">
    <property type="match status" value="1"/>
</dbReference>
<proteinExistence type="inferred from homology"/>
<evidence type="ECO:0000259" key="5">
    <source>
        <dbReference type="Pfam" id="PF13657"/>
    </source>
</evidence>
<dbReference type="AlphaFoldDB" id="D0WDJ5"/>
<dbReference type="Proteomes" id="UP000003843">
    <property type="component" value="Unassembled WGS sequence"/>
</dbReference>
<dbReference type="PANTHER" id="PTHR37419:SF1">
    <property type="entry name" value="SERINE_THREONINE-PROTEIN KINASE TOXIN HIPA"/>
    <property type="match status" value="1"/>
</dbReference>
<keyword evidence="3" id="KW-0418">Kinase</keyword>
<evidence type="ECO:0000256" key="3">
    <source>
        <dbReference type="ARBA" id="ARBA00022777"/>
    </source>
</evidence>